<feature type="domain" description="Radical SAM core" evidence="6">
    <location>
        <begin position="1"/>
        <end position="202"/>
    </location>
</feature>
<keyword evidence="2" id="KW-0949">S-adenosyl-L-methionine</keyword>
<dbReference type="InterPro" id="IPR058240">
    <property type="entry name" value="rSAM_sf"/>
</dbReference>
<dbReference type="InterPro" id="IPR024032">
    <property type="entry name" value="rSAM_paired_HxsC"/>
</dbReference>
<keyword evidence="4" id="KW-0408">Iron</keyword>
<name>A0A512M8P4_9BACT</name>
<keyword evidence="3" id="KW-0479">Metal-binding</keyword>
<dbReference type="PANTHER" id="PTHR11228:SF34">
    <property type="entry name" value="TUNGSTEN-CONTAINING ALDEHYDE FERREDOXIN OXIDOREDUCTASE COFACTOR MODIFYING PROTEIN"/>
    <property type="match status" value="1"/>
</dbReference>
<dbReference type="GO" id="GO:0003824">
    <property type="term" value="F:catalytic activity"/>
    <property type="evidence" value="ECO:0007669"/>
    <property type="project" value="InterPro"/>
</dbReference>
<keyword evidence="5" id="KW-0411">Iron-sulfur</keyword>
<evidence type="ECO:0000256" key="2">
    <source>
        <dbReference type="ARBA" id="ARBA00022691"/>
    </source>
</evidence>
<gene>
    <name evidence="7" type="ORF">BGE01nite_23830</name>
</gene>
<dbReference type="Gene3D" id="3.20.20.70">
    <property type="entry name" value="Aldolase class I"/>
    <property type="match status" value="1"/>
</dbReference>
<dbReference type="InterPro" id="IPR050377">
    <property type="entry name" value="Radical_SAM_PqqE_MftC-like"/>
</dbReference>
<protein>
    <recommendedName>
        <fullName evidence="6">Radical SAM core domain-containing protein</fullName>
    </recommendedName>
</protein>
<reference evidence="7 8" key="1">
    <citation type="submission" date="2019-07" db="EMBL/GenBank/DDBJ databases">
        <title>Whole genome shotgun sequence of Brevifollis gellanilyticus NBRC 108608.</title>
        <authorList>
            <person name="Hosoyama A."/>
            <person name="Uohara A."/>
            <person name="Ohji S."/>
            <person name="Ichikawa N."/>
        </authorList>
    </citation>
    <scope>NUCLEOTIDE SEQUENCE [LARGE SCALE GENOMIC DNA]</scope>
    <source>
        <strain evidence="7 8">NBRC 108608</strain>
    </source>
</reference>
<evidence type="ECO:0000259" key="6">
    <source>
        <dbReference type="PROSITE" id="PS51918"/>
    </source>
</evidence>
<evidence type="ECO:0000313" key="8">
    <source>
        <dbReference type="Proteomes" id="UP000321577"/>
    </source>
</evidence>
<dbReference type="Proteomes" id="UP000321577">
    <property type="component" value="Unassembled WGS sequence"/>
</dbReference>
<organism evidence="7 8">
    <name type="scientific">Brevifollis gellanilyticus</name>
    <dbReference type="NCBI Taxonomy" id="748831"/>
    <lineage>
        <taxon>Bacteria</taxon>
        <taxon>Pseudomonadati</taxon>
        <taxon>Verrucomicrobiota</taxon>
        <taxon>Verrucomicrobiia</taxon>
        <taxon>Verrucomicrobiales</taxon>
        <taxon>Verrucomicrobiaceae</taxon>
    </lineage>
</organism>
<accession>A0A512M8P4</accession>
<dbReference type="GO" id="GO:0051536">
    <property type="term" value="F:iron-sulfur cluster binding"/>
    <property type="evidence" value="ECO:0007669"/>
    <property type="project" value="UniProtKB-KW"/>
</dbReference>
<evidence type="ECO:0000256" key="4">
    <source>
        <dbReference type="ARBA" id="ARBA00023004"/>
    </source>
</evidence>
<dbReference type="GO" id="GO:0046872">
    <property type="term" value="F:metal ion binding"/>
    <property type="evidence" value="ECO:0007669"/>
    <property type="project" value="UniProtKB-KW"/>
</dbReference>
<evidence type="ECO:0000313" key="7">
    <source>
        <dbReference type="EMBL" id="GEP43092.1"/>
    </source>
</evidence>
<dbReference type="InterPro" id="IPR013785">
    <property type="entry name" value="Aldolase_TIM"/>
</dbReference>
<dbReference type="PROSITE" id="PS51918">
    <property type="entry name" value="RADICAL_SAM"/>
    <property type="match status" value="1"/>
</dbReference>
<dbReference type="CDD" id="cd01335">
    <property type="entry name" value="Radical_SAM"/>
    <property type="match status" value="1"/>
</dbReference>
<evidence type="ECO:0000256" key="3">
    <source>
        <dbReference type="ARBA" id="ARBA00022723"/>
    </source>
</evidence>
<dbReference type="InterPro" id="IPR007197">
    <property type="entry name" value="rSAM"/>
</dbReference>
<evidence type="ECO:0000256" key="5">
    <source>
        <dbReference type="ARBA" id="ARBA00023014"/>
    </source>
</evidence>
<comment type="cofactor">
    <cofactor evidence="1">
        <name>[4Fe-4S] cluster</name>
        <dbReference type="ChEBI" id="CHEBI:49883"/>
    </cofactor>
</comment>
<dbReference type="PANTHER" id="PTHR11228">
    <property type="entry name" value="RADICAL SAM DOMAIN PROTEIN"/>
    <property type="match status" value="1"/>
</dbReference>
<sequence>MCSQPPRDVDDEYLIDDILEAIPLMSQDTKVLCITGGEPTILGWRLIEVLTAVSRYLPDSSLHMLSNGRAFAYRATAKAVSQAGCRDLMIGVPLYADIASVHNFVVQARDAFDQTIRGMMNLARFNIALEIRFVIHRQTVSRLVQTAKFIARNLPFASQVAFMGLETIGFTRSNLSVLWIDPWEYRDALREAVTMLAAAGMRVMVYNLPLCLIPEEIWPFAQQSISDWKNIYMPECAGCAMKAQCAGFFASASFKYSDHIRPFDTVSQLPSFSII</sequence>
<comment type="caution">
    <text evidence="7">The sequence shown here is derived from an EMBL/GenBank/DDBJ whole genome shotgun (WGS) entry which is preliminary data.</text>
</comment>
<dbReference type="EMBL" id="BKAG01000014">
    <property type="protein sequence ID" value="GEP43092.1"/>
    <property type="molecule type" value="Genomic_DNA"/>
</dbReference>
<dbReference type="AlphaFoldDB" id="A0A512M8P4"/>
<proteinExistence type="predicted"/>
<evidence type="ECO:0000256" key="1">
    <source>
        <dbReference type="ARBA" id="ARBA00001966"/>
    </source>
</evidence>
<keyword evidence="8" id="KW-1185">Reference proteome</keyword>
<dbReference type="NCBIfam" id="TIGR03977">
    <property type="entry name" value="rSAM_pair_HxsC"/>
    <property type="match status" value="1"/>
</dbReference>
<dbReference type="SUPFAM" id="SSF102114">
    <property type="entry name" value="Radical SAM enzymes"/>
    <property type="match status" value="1"/>
</dbReference>